<protein>
    <submittedName>
        <fullName evidence="3">ABC transporter substrate-binding protein</fullName>
    </submittedName>
</protein>
<dbReference type="PANTHER" id="PTHR43649:SF14">
    <property type="entry name" value="BLR3389 PROTEIN"/>
    <property type="match status" value="1"/>
</dbReference>
<dbReference type="PROSITE" id="PS51257">
    <property type="entry name" value="PROKAR_LIPOPROTEIN"/>
    <property type="match status" value="1"/>
</dbReference>
<dbReference type="Pfam" id="PF01547">
    <property type="entry name" value="SBP_bac_1"/>
    <property type="match status" value="1"/>
</dbReference>
<reference evidence="4" key="1">
    <citation type="journal article" date="2019" name="Int. J. Syst. Evol. Microbiol.">
        <title>The Global Catalogue of Microorganisms (GCM) 10K type strain sequencing project: providing services to taxonomists for standard genome sequencing and annotation.</title>
        <authorList>
            <consortium name="The Broad Institute Genomics Platform"/>
            <consortium name="The Broad Institute Genome Sequencing Center for Infectious Disease"/>
            <person name="Wu L."/>
            <person name="Ma J."/>
        </authorList>
    </citation>
    <scope>NUCLEOTIDE SEQUENCE [LARGE SCALE GENOMIC DNA]</scope>
    <source>
        <strain evidence="4">KCTC 12907</strain>
    </source>
</reference>
<dbReference type="Gene3D" id="3.40.190.10">
    <property type="entry name" value="Periplasmic binding protein-like II"/>
    <property type="match status" value="2"/>
</dbReference>
<feature type="chain" id="PRO_5045181939" evidence="2">
    <location>
        <begin position="23"/>
        <end position="452"/>
    </location>
</feature>
<dbReference type="SUPFAM" id="SSF53850">
    <property type="entry name" value="Periplasmic binding protein-like II"/>
    <property type="match status" value="1"/>
</dbReference>
<dbReference type="EMBL" id="JBHTAI010000009">
    <property type="protein sequence ID" value="MFC7149932.1"/>
    <property type="molecule type" value="Genomic_DNA"/>
</dbReference>
<feature type="compositionally biased region" description="Low complexity" evidence="1">
    <location>
        <begin position="299"/>
        <end position="312"/>
    </location>
</feature>
<proteinExistence type="predicted"/>
<dbReference type="InterPro" id="IPR006059">
    <property type="entry name" value="SBP"/>
</dbReference>
<organism evidence="3 4">
    <name type="scientific">Cohnella cellulosilytica</name>
    <dbReference type="NCBI Taxonomy" id="986710"/>
    <lineage>
        <taxon>Bacteria</taxon>
        <taxon>Bacillati</taxon>
        <taxon>Bacillota</taxon>
        <taxon>Bacilli</taxon>
        <taxon>Bacillales</taxon>
        <taxon>Paenibacillaceae</taxon>
        <taxon>Cohnella</taxon>
    </lineage>
</organism>
<dbReference type="PANTHER" id="PTHR43649">
    <property type="entry name" value="ARABINOSE-BINDING PROTEIN-RELATED"/>
    <property type="match status" value="1"/>
</dbReference>
<comment type="caution">
    <text evidence="3">The sequence shown here is derived from an EMBL/GenBank/DDBJ whole genome shotgun (WGS) entry which is preliminary data.</text>
</comment>
<keyword evidence="4" id="KW-1185">Reference proteome</keyword>
<sequence>MKRTRPARLSLLLALLVVAGCARPPAAVQPKADPVTLKYMHMGVASDGRDRNRYVMQAFPNLVEERYPDIRIKTEMLPEDAYTKSLLMQLSAGEGPDFFEWWPMRQLEELAGAGYLQDLTGMDILQAFSPEALRGFTVDGRVYGLPKGFSMMGAWYNKDLLQRHGYREWPGDWDSFLELCETLKREGITPIVMPGKDWWFLQFGLYPLAGSVIYPEEPDFDQQLLTGNATFADSKWRDVLHMFKLLYDRGYIAPGSLETGAAQAAAWFNEGRAAIVFGGNWDYDSLTVSEGSDSEPGLGSDSDSDPVAPAGSASSAAAFERGFMPLPGNAPGKPLYLSVGPAGGTVISKNTRNLPEVLDALAYQFEAESPLRGEFRRQYRAFPMSPGEDLGIAEFAGYADLMRSGRFVAFSNQAWPVGVAEAMCAGFQDWLAGEGDADAILAAMDRELLRAR</sequence>
<accession>A0ABW2F9M8</accession>
<evidence type="ECO:0000256" key="1">
    <source>
        <dbReference type="SAM" id="MobiDB-lite"/>
    </source>
</evidence>
<gene>
    <name evidence="3" type="ORF">ACFQMJ_15510</name>
</gene>
<keyword evidence="2" id="KW-0732">Signal</keyword>
<feature type="region of interest" description="Disordered" evidence="1">
    <location>
        <begin position="288"/>
        <end position="312"/>
    </location>
</feature>
<evidence type="ECO:0000256" key="2">
    <source>
        <dbReference type="SAM" id="SignalP"/>
    </source>
</evidence>
<dbReference type="Proteomes" id="UP001596378">
    <property type="component" value="Unassembled WGS sequence"/>
</dbReference>
<evidence type="ECO:0000313" key="3">
    <source>
        <dbReference type="EMBL" id="MFC7149932.1"/>
    </source>
</evidence>
<name>A0ABW2F9M8_9BACL</name>
<evidence type="ECO:0000313" key="4">
    <source>
        <dbReference type="Proteomes" id="UP001596378"/>
    </source>
</evidence>
<dbReference type="InterPro" id="IPR050490">
    <property type="entry name" value="Bact_solute-bd_prot1"/>
</dbReference>
<dbReference type="RefSeq" id="WP_378046403.1">
    <property type="nucleotide sequence ID" value="NZ_JBHMDN010000010.1"/>
</dbReference>
<feature type="signal peptide" evidence="2">
    <location>
        <begin position="1"/>
        <end position="22"/>
    </location>
</feature>